<dbReference type="Proteomes" id="UP001059836">
    <property type="component" value="Chromosome"/>
</dbReference>
<dbReference type="RefSeq" id="WP_260840061.1">
    <property type="nucleotide sequence ID" value="NZ_CP045809.1"/>
</dbReference>
<organism evidence="1 2">
    <name type="scientific">Gordonia pseudamarae</name>
    <dbReference type="NCBI Taxonomy" id="2831662"/>
    <lineage>
        <taxon>Bacteria</taxon>
        <taxon>Bacillati</taxon>
        <taxon>Actinomycetota</taxon>
        <taxon>Actinomycetes</taxon>
        <taxon>Mycobacteriales</taxon>
        <taxon>Gordoniaceae</taxon>
        <taxon>Gordonia</taxon>
    </lineage>
</organism>
<evidence type="ECO:0008006" key="3">
    <source>
        <dbReference type="Google" id="ProtNLM"/>
    </source>
</evidence>
<dbReference type="EMBL" id="CP045809">
    <property type="protein sequence ID" value="QHN36296.1"/>
    <property type="molecule type" value="Genomic_DNA"/>
</dbReference>
<evidence type="ECO:0000313" key="2">
    <source>
        <dbReference type="Proteomes" id="UP001059836"/>
    </source>
</evidence>
<accession>A0ABX6IMF2</accession>
<reference evidence="1" key="1">
    <citation type="journal article" date="2021" name="Nat. Microbiol.">
        <title>Cocultivation of an ultrasmall environmental parasitic bacterium with lytic ability against bacteria associated with wastewater foams.</title>
        <authorList>
            <person name="Batinovic S."/>
            <person name="Rose J.J.A."/>
            <person name="Ratcliffe J."/>
            <person name="Seviour R.J."/>
            <person name="Petrovski S."/>
        </authorList>
    </citation>
    <scope>NUCLEOTIDE SEQUENCE</scope>
    <source>
        <strain evidence="1">CON9</strain>
    </source>
</reference>
<proteinExistence type="predicted"/>
<gene>
    <name evidence="1" type="ORF">GII31_16880</name>
</gene>
<name>A0ABX6IMF2_9ACTN</name>
<keyword evidence="2" id="KW-1185">Reference proteome</keyword>
<sequence length="258" mass="28036">MNEFSMMWGRSSPNSAKSCALEAIRPTEDWAATLAIRKDHPVTNDALSPPERTILFALMAHATTIRNPDLKAIAPEMTPTRRAKFNKLGLVESSMVTRTYVHTLTDAGWAWCSAELSAPTPPKARTAERALAEVLRGIGRYLSATDTLLSDIFGIEAPPQQKSANQTSAGPAADLGARVRAAYGGMRSRPGAWVRVAELRASLADIDRNDFDATLVALQHEPGVRLEPNEKQSSLTAEDRAAAVRVGNQFCHLFAIED</sequence>
<evidence type="ECO:0000313" key="1">
    <source>
        <dbReference type="EMBL" id="QHN36296.1"/>
    </source>
</evidence>
<protein>
    <recommendedName>
        <fullName evidence="3">MarR family transcriptional regulator</fullName>
    </recommendedName>
</protein>